<proteinExistence type="predicted"/>
<reference evidence="3 4" key="1">
    <citation type="submission" date="2016-09" db="EMBL/GenBank/DDBJ databases">
        <authorList>
            <person name="Capua I."/>
            <person name="De Benedictis P."/>
            <person name="Joannis T."/>
            <person name="Lombin L.H."/>
            <person name="Cattoli G."/>
        </authorList>
    </citation>
    <scope>NUCLEOTIDE SEQUENCE [LARGE SCALE GENOMIC DNA]</scope>
    <source>
        <strain evidence="3 4">ANC 4671</strain>
    </source>
</reference>
<feature type="domain" description="GmrSD restriction endonucleases N-terminal" evidence="1">
    <location>
        <begin position="17"/>
        <end position="230"/>
    </location>
</feature>
<accession>A0A1E7RE14</accession>
<dbReference type="OrthoDB" id="9798761at2"/>
<dbReference type="RefSeq" id="WP_070068987.1">
    <property type="nucleotide sequence ID" value="NZ_MKKK01000007.1"/>
</dbReference>
<protein>
    <submittedName>
        <fullName evidence="3">Uncharacterized protein</fullName>
    </submittedName>
</protein>
<dbReference type="EMBL" id="MKKK01000007">
    <property type="protein sequence ID" value="OEY97523.1"/>
    <property type="molecule type" value="Genomic_DNA"/>
</dbReference>
<dbReference type="AlphaFoldDB" id="A0A1E7RE14"/>
<feature type="domain" description="GmrSD restriction endonucleases C-terminal" evidence="2">
    <location>
        <begin position="482"/>
        <end position="564"/>
    </location>
</feature>
<dbReference type="InterPro" id="IPR004919">
    <property type="entry name" value="GmrSD_N"/>
</dbReference>
<comment type="caution">
    <text evidence="3">The sequence shown here is derived from an EMBL/GenBank/DDBJ whole genome shotgun (WGS) entry which is preliminary data.</text>
</comment>
<dbReference type="InterPro" id="IPR011089">
    <property type="entry name" value="GmrSD_C"/>
</dbReference>
<dbReference type="Pfam" id="PF03235">
    <property type="entry name" value="GmrSD_N"/>
    <property type="match status" value="1"/>
</dbReference>
<name>A0A1E7RE14_9GAMM</name>
<organism evidence="3 4">
    <name type="scientific">Acinetobacter qingfengensis</name>
    <dbReference type="NCBI Taxonomy" id="1262585"/>
    <lineage>
        <taxon>Bacteria</taxon>
        <taxon>Pseudomonadati</taxon>
        <taxon>Pseudomonadota</taxon>
        <taxon>Gammaproteobacteria</taxon>
        <taxon>Moraxellales</taxon>
        <taxon>Moraxellaceae</taxon>
        <taxon>Acinetobacter</taxon>
    </lineage>
</organism>
<gene>
    <name evidence="3" type="ORF">BJI46_09205</name>
</gene>
<evidence type="ECO:0000259" key="2">
    <source>
        <dbReference type="Pfam" id="PF07510"/>
    </source>
</evidence>
<dbReference type="PANTHER" id="PTHR35149">
    <property type="entry name" value="SLL5132 PROTEIN"/>
    <property type="match status" value="1"/>
</dbReference>
<dbReference type="Pfam" id="PF07510">
    <property type="entry name" value="GmrSD_C"/>
    <property type="match status" value="1"/>
</dbReference>
<evidence type="ECO:0000313" key="3">
    <source>
        <dbReference type="EMBL" id="OEY97523.1"/>
    </source>
</evidence>
<evidence type="ECO:0000313" key="4">
    <source>
        <dbReference type="Proteomes" id="UP000185895"/>
    </source>
</evidence>
<dbReference type="Proteomes" id="UP000185895">
    <property type="component" value="Unassembled WGS sequence"/>
</dbReference>
<sequence length="636" mass="74831">MSNLSNKIEASHKTLYQVLNEQKYSVDYFQREYSWQKIHIQQLVTDLTSAFLNEYTQGDARKDVQNYNSYYLGPFVVSASEDGSLSIIDGQQRLTSLTLFLIFLNHFQKDLNENLTISSMIFSEKFGEKTFNIQVDERLACFNALFEDGKFTGIDSDESSLNMAARYEDITEVFPNEITTCFANFIDWLKEKVILVQITAYSDENAYTIFETMNDRGLNLTPSEMLKGFLLSKFSDKNKRKKADEYWKSEIQNLKSFDKNEDQKFFQSWFRAQYADTIRQGSAGSKNEDFEKIGTRFHSWLRDNPEKVDLNSSDTESYESFVNVRFKFFLKAYLVILNAQKNLTEGLEHVFYIHRWGIAPTLSIPLMLAPLKLTDDMTVVKQKIDLVARYIETFSVRRSLNFKLFSATSIRYTMYSLVKEIRQQDFQELRKILSEKLAKMDQKIDGVLGFRLHGQNYRFVKFLLTRITVFIEQISGMQTNFVQYYEPSKGKPFEVEHIWANKYERHQGTFADKRSFEDYRNRIGGLILLPNGTNQSFRDMFVHEKIPHYLKENLLAQSLNEDAYINNPNFTNAKNEFKLSFQSYKVELLKSPDNKELFVKDYLDQRQRLYLEISEKIWGDFWKSDSLNEFHTPKDL</sequence>
<evidence type="ECO:0000259" key="1">
    <source>
        <dbReference type="Pfam" id="PF03235"/>
    </source>
</evidence>
<dbReference type="PANTHER" id="PTHR35149:SF2">
    <property type="entry name" value="DUF262 DOMAIN-CONTAINING PROTEIN"/>
    <property type="match status" value="1"/>
</dbReference>
<keyword evidence="4" id="KW-1185">Reference proteome</keyword>
<dbReference type="STRING" id="1262585.BJI46_09205"/>